<dbReference type="InterPro" id="IPR018640">
    <property type="entry name" value="DUF2063"/>
</dbReference>
<dbReference type="InterPro" id="IPR044922">
    <property type="entry name" value="DUF2063_N_sf"/>
</dbReference>
<name>A0ABT7LE60_9BURK</name>
<dbReference type="EMBL" id="JASVDS010000001">
    <property type="protein sequence ID" value="MDL5030567.1"/>
    <property type="molecule type" value="Genomic_DNA"/>
</dbReference>
<keyword evidence="3" id="KW-1185">Reference proteome</keyword>
<evidence type="ECO:0000259" key="1">
    <source>
        <dbReference type="Pfam" id="PF09836"/>
    </source>
</evidence>
<keyword evidence="2" id="KW-0238">DNA-binding</keyword>
<sequence>MSAPSALPTPATPSLADTQRRLQALLLDAAPPDAGDLLDAGSARGLAVYRHAYRARLVAALRDNYAVLVQVMGDEDFDALAAAYVQAKPSPHASIRWYGEQLADFLADRLAGHDAVAHPAFVDIARMDWTLRAVFDAADEPALAFESLQRLAPQDWARLRLRPRASSRLLPLDWAVAPAWAALARRAARAPGDDGDEALALPAPEPLVHALLAWRPQLETRWRSLAPGEGALVAAVFAGVDWPGLGEIAVTHWGEDEAPARLVACLQQWVAEGWLRASD</sequence>
<evidence type="ECO:0000313" key="2">
    <source>
        <dbReference type="EMBL" id="MDL5030567.1"/>
    </source>
</evidence>
<organism evidence="2 3">
    <name type="scientific">Roseateles subflavus</name>
    <dbReference type="NCBI Taxonomy" id="3053353"/>
    <lineage>
        <taxon>Bacteria</taxon>
        <taxon>Pseudomonadati</taxon>
        <taxon>Pseudomonadota</taxon>
        <taxon>Betaproteobacteria</taxon>
        <taxon>Burkholderiales</taxon>
        <taxon>Sphaerotilaceae</taxon>
        <taxon>Roseateles</taxon>
    </lineage>
</organism>
<feature type="domain" description="Putative DNA-binding" evidence="1">
    <location>
        <begin position="18"/>
        <end position="106"/>
    </location>
</feature>
<dbReference type="Pfam" id="PF09836">
    <property type="entry name" value="DUF2063"/>
    <property type="match status" value="1"/>
</dbReference>
<reference evidence="2 3" key="1">
    <citation type="submission" date="2023-06" db="EMBL/GenBank/DDBJ databases">
        <title>Pelomonas sp. APW6 16S ribosomal RNA gene genome sequencing and assembly.</title>
        <authorList>
            <person name="Woo H."/>
        </authorList>
    </citation>
    <scope>NUCLEOTIDE SEQUENCE [LARGE SCALE GENOMIC DNA]</scope>
    <source>
        <strain evidence="2 3">APW6</strain>
    </source>
</reference>
<gene>
    <name evidence="2" type="ORF">QRD43_01500</name>
</gene>
<dbReference type="Proteomes" id="UP001238603">
    <property type="component" value="Unassembled WGS sequence"/>
</dbReference>
<proteinExistence type="predicted"/>
<dbReference type="Gene3D" id="1.10.150.690">
    <property type="entry name" value="DUF2063"/>
    <property type="match status" value="1"/>
</dbReference>
<evidence type="ECO:0000313" key="3">
    <source>
        <dbReference type="Proteomes" id="UP001238603"/>
    </source>
</evidence>
<dbReference type="GO" id="GO:0003677">
    <property type="term" value="F:DNA binding"/>
    <property type="evidence" value="ECO:0007669"/>
    <property type="project" value="UniProtKB-KW"/>
</dbReference>
<protein>
    <submittedName>
        <fullName evidence="2">DNA-binding domain-containing protein</fullName>
    </submittedName>
</protein>
<accession>A0ABT7LE60</accession>
<dbReference type="RefSeq" id="WP_285980700.1">
    <property type="nucleotide sequence ID" value="NZ_JASVDS010000001.1"/>
</dbReference>
<comment type="caution">
    <text evidence="2">The sequence shown here is derived from an EMBL/GenBank/DDBJ whole genome shotgun (WGS) entry which is preliminary data.</text>
</comment>